<dbReference type="PANTHER" id="PTHR42976:SF1">
    <property type="entry name" value="GH18 DOMAIN-CONTAINING PROTEIN-RELATED"/>
    <property type="match status" value="1"/>
</dbReference>
<protein>
    <recommendedName>
        <fullName evidence="2">chitinase</fullName>
        <ecNumber evidence="2">3.2.1.14</ecNumber>
    </recommendedName>
</protein>
<organism evidence="12 13">
    <name type="scientific">Streptomyces tateyamensis</name>
    <dbReference type="NCBI Taxonomy" id="565073"/>
    <lineage>
        <taxon>Bacteria</taxon>
        <taxon>Bacillati</taxon>
        <taxon>Actinomycetota</taxon>
        <taxon>Actinomycetes</taxon>
        <taxon>Kitasatosporales</taxon>
        <taxon>Streptomycetaceae</taxon>
        <taxon>Streptomyces</taxon>
    </lineage>
</organism>
<feature type="signal peptide" evidence="10">
    <location>
        <begin position="1"/>
        <end position="28"/>
    </location>
</feature>
<evidence type="ECO:0000256" key="2">
    <source>
        <dbReference type="ARBA" id="ARBA00012729"/>
    </source>
</evidence>
<evidence type="ECO:0000313" key="12">
    <source>
        <dbReference type="EMBL" id="PYC69167.1"/>
    </source>
</evidence>
<dbReference type="FunFam" id="3.20.20.80:FF:000118">
    <property type="entry name" value="Probable bifunctional chitinase/lysozyme"/>
    <property type="match status" value="1"/>
</dbReference>
<dbReference type="InterPro" id="IPR017853">
    <property type="entry name" value="GH"/>
</dbReference>
<dbReference type="Pfam" id="PF00704">
    <property type="entry name" value="Glyco_hydro_18"/>
    <property type="match status" value="1"/>
</dbReference>
<name>A0A2V4MYU2_9ACTN</name>
<accession>A0A2V4MYU2</accession>
<dbReference type="GO" id="GO:0008843">
    <property type="term" value="F:endochitinase activity"/>
    <property type="evidence" value="ECO:0007669"/>
    <property type="project" value="UniProtKB-EC"/>
</dbReference>
<keyword evidence="4 10" id="KW-0732">Signal</keyword>
<feature type="domain" description="GH18" evidence="11">
    <location>
        <begin position="35"/>
        <end position="340"/>
    </location>
</feature>
<dbReference type="EC" id="3.2.1.14" evidence="2"/>
<dbReference type="PANTHER" id="PTHR42976">
    <property type="entry name" value="BIFUNCTIONAL CHITINASE/LYSOZYME-RELATED"/>
    <property type="match status" value="1"/>
</dbReference>
<evidence type="ECO:0000256" key="5">
    <source>
        <dbReference type="ARBA" id="ARBA00022801"/>
    </source>
</evidence>
<dbReference type="EMBL" id="PYBW01000131">
    <property type="protein sequence ID" value="PYC69167.1"/>
    <property type="molecule type" value="Genomic_DNA"/>
</dbReference>
<keyword evidence="5" id="KW-0378">Hydrolase</keyword>
<evidence type="ECO:0000256" key="6">
    <source>
        <dbReference type="ARBA" id="ARBA00023024"/>
    </source>
</evidence>
<evidence type="ECO:0000256" key="8">
    <source>
        <dbReference type="ARBA" id="ARBA00023295"/>
    </source>
</evidence>
<reference evidence="12 13" key="1">
    <citation type="submission" date="2018-03" db="EMBL/GenBank/DDBJ databases">
        <title>Bioinformatic expansion and discovery of thiopeptide antibiotics.</title>
        <authorList>
            <person name="Schwalen C.J."/>
            <person name="Hudson G.A."/>
            <person name="Mitchell D.A."/>
        </authorList>
    </citation>
    <scope>NUCLEOTIDE SEQUENCE [LARGE SCALE GENOMIC DNA]</scope>
    <source>
        <strain evidence="12 13">ATCC 21389</strain>
    </source>
</reference>
<evidence type="ECO:0000256" key="7">
    <source>
        <dbReference type="ARBA" id="ARBA00023277"/>
    </source>
</evidence>
<comment type="caution">
    <text evidence="12">The sequence shown here is derived from an EMBL/GenBank/DDBJ whole genome shotgun (WGS) entry which is preliminary data.</text>
</comment>
<gene>
    <name evidence="12" type="ORF">C7C46_28355</name>
</gene>
<dbReference type="InterPro" id="IPR052750">
    <property type="entry name" value="GH18_Chitinase"/>
</dbReference>
<keyword evidence="8" id="KW-0326">Glycosidase</keyword>
<dbReference type="GO" id="GO:0006032">
    <property type="term" value="P:chitin catabolic process"/>
    <property type="evidence" value="ECO:0007669"/>
    <property type="project" value="UniProtKB-KW"/>
</dbReference>
<dbReference type="InterPro" id="IPR001223">
    <property type="entry name" value="Glyco_hydro18_cat"/>
</dbReference>
<comment type="catalytic activity">
    <reaction evidence="1">
        <text>Random endo-hydrolysis of N-acetyl-beta-D-glucosaminide (1-&gt;4)-beta-linkages in chitin and chitodextrins.</text>
        <dbReference type="EC" id="3.2.1.14"/>
    </reaction>
</comment>
<keyword evidence="7" id="KW-0119">Carbohydrate metabolism</keyword>
<keyword evidence="3" id="KW-0147">Chitin-binding</keyword>
<feature type="chain" id="PRO_5015848723" description="chitinase" evidence="10">
    <location>
        <begin position="29"/>
        <end position="340"/>
    </location>
</feature>
<sequence length="340" mass="35411">MRTALAAATSTLTAAAAVLGLSAAPAHAATALPAHVYAPYFEAWNGQDPAALAKQAGVKYLSMAFLQTAETGSCTAYWNGDSSQPIAAATFGSSIKSIQAAGGDVIPSFGGYTADTTKTDIADSCTSVSSIAAVYEKLVTTYNVHRIDLDVEQDSLTNSAGIDRRNKAIAQVESWAAANGRTVQFSYTLPTNTDGLDSGGRAVLANAVANKARIDVVNIMTFDYYTGATIEMAKATETAGQGLENYLASLYPGKSATQLWAMVGVTEMQGIDDYGKAETFTTADAATVLNWAKSKGINELSVWALQRDNGGCVGTAGSDSCSGIGQSSWYFSHAFEPFTG</sequence>
<dbReference type="GO" id="GO:0000272">
    <property type="term" value="P:polysaccharide catabolic process"/>
    <property type="evidence" value="ECO:0007669"/>
    <property type="project" value="UniProtKB-KW"/>
</dbReference>
<dbReference type="OrthoDB" id="99456at2"/>
<dbReference type="CDD" id="cd06543">
    <property type="entry name" value="GH18_PF-ChiA-like"/>
    <property type="match status" value="1"/>
</dbReference>
<keyword evidence="13" id="KW-1185">Reference proteome</keyword>
<evidence type="ECO:0000256" key="3">
    <source>
        <dbReference type="ARBA" id="ARBA00022669"/>
    </source>
</evidence>
<dbReference type="Proteomes" id="UP000248039">
    <property type="component" value="Unassembled WGS sequence"/>
</dbReference>
<dbReference type="SUPFAM" id="SSF51445">
    <property type="entry name" value="(Trans)glycosidases"/>
    <property type="match status" value="1"/>
</dbReference>
<dbReference type="Gene3D" id="3.20.20.80">
    <property type="entry name" value="Glycosidases"/>
    <property type="match status" value="1"/>
</dbReference>
<evidence type="ECO:0000256" key="1">
    <source>
        <dbReference type="ARBA" id="ARBA00000822"/>
    </source>
</evidence>
<evidence type="ECO:0000256" key="10">
    <source>
        <dbReference type="SAM" id="SignalP"/>
    </source>
</evidence>
<evidence type="ECO:0000256" key="9">
    <source>
        <dbReference type="ARBA" id="ARBA00023326"/>
    </source>
</evidence>
<evidence type="ECO:0000313" key="13">
    <source>
        <dbReference type="Proteomes" id="UP000248039"/>
    </source>
</evidence>
<proteinExistence type="predicted"/>
<dbReference type="PROSITE" id="PS51910">
    <property type="entry name" value="GH18_2"/>
    <property type="match status" value="1"/>
</dbReference>
<dbReference type="GO" id="GO:0008061">
    <property type="term" value="F:chitin binding"/>
    <property type="evidence" value="ECO:0007669"/>
    <property type="project" value="UniProtKB-KW"/>
</dbReference>
<evidence type="ECO:0000259" key="11">
    <source>
        <dbReference type="PROSITE" id="PS51910"/>
    </source>
</evidence>
<keyword evidence="9" id="KW-0624">Polysaccharide degradation</keyword>
<dbReference type="AlphaFoldDB" id="A0A2V4MYU2"/>
<keyword evidence="6" id="KW-0146">Chitin degradation</keyword>
<evidence type="ECO:0000256" key="4">
    <source>
        <dbReference type="ARBA" id="ARBA00022729"/>
    </source>
</evidence>